<feature type="domain" description="Helicase ATP-binding" evidence="2">
    <location>
        <begin position="32"/>
        <end position="178"/>
    </location>
</feature>
<dbReference type="GO" id="GO:0003677">
    <property type="term" value="F:DNA binding"/>
    <property type="evidence" value="ECO:0007669"/>
    <property type="project" value="InterPro"/>
</dbReference>
<sequence>MSKVLASGERDDGSRFPLPRQFQTDAHEALRRGFRHGHKNQVIMAPTGAGKTYLGLRICHEAMQKGRRAVFLCDRTTLINQTSTVADRYGLFNHGIVQANHWRRRPDELLQIASIQTIAKRQFWPAVDVLVVDECHATYKAWTEFAVNTGAAVIGLSATPFSPGLGKIFTNLVNATTMHELTQNGVLVPMRIFSCSRPDMTGAETSGGEWTDRAAEERELQIVGDVVSDWHRFGENRKTIVFGATIKHCEELAKQFVNSGVMAAVFTSETTAKEREELLKEYRKPDSHLRILISVEALAKGFDVPDVGCVADARPLRKSLSTAIQMWGRGLRSSPETGKKDCRLLDFSGNIVRFFEDFNEIYFNGLDKLDDGEKLDKTIRKKEEFEAKGCPRCGFTPFHKRCMSCGFERVTAQISEALPGHMQEIFIGDGRGKKKLADNAQHLWDQISSYVKHHSKPEKQSARAWHLFKQITGQETKWAFSSAKEVEIGKNVFNKIRQLNIQWKKKVGKGVRNG</sequence>
<keyword evidence="4" id="KW-0347">Helicase</keyword>
<dbReference type="PANTHER" id="PTHR47396">
    <property type="entry name" value="TYPE I RESTRICTION ENZYME ECOKI R PROTEIN"/>
    <property type="match status" value="1"/>
</dbReference>
<dbReference type="PROSITE" id="PS51194">
    <property type="entry name" value="HELICASE_CTER"/>
    <property type="match status" value="1"/>
</dbReference>
<keyword evidence="4" id="KW-0547">Nucleotide-binding</keyword>
<evidence type="ECO:0000256" key="1">
    <source>
        <dbReference type="SAM" id="MobiDB-lite"/>
    </source>
</evidence>
<reference evidence="4" key="1">
    <citation type="submission" date="2020-05" db="EMBL/GenBank/DDBJ databases">
        <authorList>
            <person name="Chiriac C."/>
            <person name="Salcher M."/>
            <person name="Ghai R."/>
            <person name="Kavagutti S V."/>
        </authorList>
    </citation>
    <scope>NUCLEOTIDE SEQUENCE</scope>
</reference>
<feature type="region of interest" description="Disordered" evidence="1">
    <location>
        <begin position="1"/>
        <end position="22"/>
    </location>
</feature>
<name>A0A6J7WTC4_9CAUD</name>
<dbReference type="Gene3D" id="3.40.50.300">
    <property type="entry name" value="P-loop containing nucleotide triphosphate hydrolases"/>
    <property type="match status" value="2"/>
</dbReference>
<dbReference type="EMBL" id="LR798278">
    <property type="protein sequence ID" value="CAB5220058.1"/>
    <property type="molecule type" value="Genomic_DNA"/>
</dbReference>
<dbReference type="SMART" id="SM00490">
    <property type="entry name" value="HELICc"/>
    <property type="match status" value="1"/>
</dbReference>
<dbReference type="InterPro" id="IPR050742">
    <property type="entry name" value="Helicase_Restrict-Modif_Enz"/>
</dbReference>
<dbReference type="PROSITE" id="PS51192">
    <property type="entry name" value="HELICASE_ATP_BIND_1"/>
    <property type="match status" value="1"/>
</dbReference>
<feature type="domain" description="Helicase C-terminal" evidence="3">
    <location>
        <begin position="226"/>
        <end position="383"/>
    </location>
</feature>
<dbReference type="Pfam" id="PF04851">
    <property type="entry name" value="ResIII"/>
    <property type="match status" value="1"/>
</dbReference>
<evidence type="ECO:0000259" key="2">
    <source>
        <dbReference type="PROSITE" id="PS51192"/>
    </source>
</evidence>
<dbReference type="GO" id="GO:0004386">
    <property type="term" value="F:helicase activity"/>
    <property type="evidence" value="ECO:0007669"/>
    <property type="project" value="UniProtKB-KW"/>
</dbReference>
<dbReference type="InterPro" id="IPR001650">
    <property type="entry name" value="Helicase_C-like"/>
</dbReference>
<keyword evidence="4" id="KW-0067">ATP-binding</keyword>
<evidence type="ECO:0000313" key="4">
    <source>
        <dbReference type="EMBL" id="CAB5220058.1"/>
    </source>
</evidence>
<organism evidence="4">
    <name type="scientific">uncultured Caudovirales phage</name>
    <dbReference type="NCBI Taxonomy" id="2100421"/>
    <lineage>
        <taxon>Viruses</taxon>
        <taxon>Duplodnaviria</taxon>
        <taxon>Heunggongvirae</taxon>
        <taxon>Uroviricota</taxon>
        <taxon>Caudoviricetes</taxon>
        <taxon>Peduoviridae</taxon>
        <taxon>Maltschvirus</taxon>
        <taxon>Maltschvirus maltsch</taxon>
    </lineage>
</organism>
<protein>
    <submittedName>
        <fullName evidence="4">SSL2 DNA or RNA helicases of superfamily II</fullName>
    </submittedName>
</protein>
<dbReference type="Pfam" id="PF00271">
    <property type="entry name" value="Helicase_C"/>
    <property type="match status" value="1"/>
</dbReference>
<dbReference type="GO" id="GO:0016787">
    <property type="term" value="F:hydrolase activity"/>
    <property type="evidence" value="ECO:0007669"/>
    <property type="project" value="InterPro"/>
</dbReference>
<dbReference type="InterPro" id="IPR006935">
    <property type="entry name" value="Helicase/UvrB_N"/>
</dbReference>
<dbReference type="InterPro" id="IPR027417">
    <property type="entry name" value="P-loop_NTPase"/>
</dbReference>
<dbReference type="InterPro" id="IPR014001">
    <property type="entry name" value="Helicase_ATP-bd"/>
</dbReference>
<dbReference type="SUPFAM" id="SSF52540">
    <property type="entry name" value="P-loop containing nucleoside triphosphate hydrolases"/>
    <property type="match status" value="1"/>
</dbReference>
<gene>
    <name evidence="4" type="ORF">UFOVP239_41</name>
</gene>
<accession>A0A6J7WTC4</accession>
<dbReference type="PANTHER" id="PTHR47396:SF1">
    <property type="entry name" value="ATP-DEPENDENT HELICASE IRC3-RELATED"/>
    <property type="match status" value="1"/>
</dbReference>
<dbReference type="SMART" id="SM00487">
    <property type="entry name" value="DEXDc"/>
    <property type="match status" value="1"/>
</dbReference>
<evidence type="ECO:0000259" key="3">
    <source>
        <dbReference type="PROSITE" id="PS51194"/>
    </source>
</evidence>
<proteinExistence type="predicted"/>
<keyword evidence="4" id="KW-0378">Hydrolase</keyword>
<dbReference type="GO" id="GO:0005524">
    <property type="term" value="F:ATP binding"/>
    <property type="evidence" value="ECO:0007669"/>
    <property type="project" value="InterPro"/>
</dbReference>